<dbReference type="Pfam" id="PF08457">
    <property type="entry name" value="Sfi1"/>
    <property type="match status" value="1"/>
</dbReference>
<feature type="compositionally biased region" description="Low complexity" evidence="1">
    <location>
        <begin position="937"/>
        <end position="972"/>
    </location>
</feature>
<dbReference type="HOGENOM" id="CLU_303660_0_0_1"/>
<dbReference type="eggNOG" id="ENOG502SBSN">
    <property type="taxonomic scope" value="Eukaryota"/>
</dbReference>
<evidence type="ECO:0000256" key="1">
    <source>
        <dbReference type="SAM" id="MobiDB-lite"/>
    </source>
</evidence>
<organism evidence="3 4">
    <name type="scientific">Mixia osmundae (strain CBS 9802 / IAM 14324 / JCM 22182 / KY 12970)</name>
    <dbReference type="NCBI Taxonomy" id="764103"/>
    <lineage>
        <taxon>Eukaryota</taxon>
        <taxon>Fungi</taxon>
        <taxon>Dikarya</taxon>
        <taxon>Basidiomycota</taxon>
        <taxon>Pucciniomycotina</taxon>
        <taxon>Mixiomycetes</taxon>
        <taxon>Mixiales</taxon>
        <taxon>Mixiaceae</taxon>
        <taxon>Mixia</taxon>
    </lineage>
</organism>
<name>G7DV17_MIXOS</name>
<evidence type="ECO:0000313" key="3">
    <source>
        <dbReference type="EMBL" id="GAA94427.1"/>
    </source>
</evidence>
<feature type="region of interest" description="Disordered" evidence="1">
    <location>
        <begin position="161"/>
        <end position="182"/>
    </location>
</feature>
<keyword evidence="4" id="KW-1185">Reference proteome</keyword>
<reference evidence="3 4" key="1">
    <citation type="journal article" date="2011" name="J. Gen. Appl. Microbiol.">
        <title>Draft genome sequencing of the enigmatic basidiomycete Mixia osmundae.</title>
        <authorList>
            <person name="Nishida H."/>
            <person name="Nagatsuka Y."/>
            <person name="Sugiyama J."/>
        </authorList>
    </citation>
    <scope>NUCLEOTIDE SEQUENCE [LARGE SCALE GENOMIC DNA]</scope>
    <source>
        <strain evidence="4">CBS 9802 / IAM 14324 / JCM 22182 / KY 12970</strain>
    </source>
</reference>
<dbReference type="InParanoid" id="G7DV17"/>
<dbReference type="OrthoDB" id="1933281at2759"/>
<protein>
    <recommendedName>
        <fullName evidence="2">Sfi1 spindle body domain-containing protein</fullName>
    </recommendedName>
</protein>
<accession>G7DV17</accession>
<reference evidence="3 4" key="2">
    <citation type="journal article" date="2012" name="Open Biol.">
        <title>Characteristics of nucleosomes and linker DNA regions on the genome of the basidiomycete Mixia osmundae revealed by mono- and dinucleosome mapping.</title>
        <authorList>
            <person name="Nishida H."/>
            <person name="Kondo S."/>
            <person name="Matsumoto T."/>
            <person name="Suzuki Y."/>
            <person name="Yoshikawa H."/>
            <person name="Taylor T.D."/>
            <person name="Sugiyama J."/>
        </authorList>
    </citation>
    <scope>NUCLEOTIDE SEQUENCE [LARGE SCALE GENOMIC DNA]</scope>
    <source>
        <strain evidence="4">CBS 9802 / IAM 14324 / JCM 22182 / KY 12970</strain>
    </source>
</reference>
<dbReference type="Proteomes" id="UP000009131">
    <property type="component" value="Unassembled WGS sequence"/>
</dbReference>
<feature type="domain" description="Sfi1 spindle body" evidence="2">
    <location>
        <begin position="376"/>
        <end position="511"/>
    </location>
</feature>
<dbReference type="STRING" id="764103.G7DV17"/>
<dbReference type="InterPro" id="IPR013665">
    <property type="entry name" value="Sfi1_dom"/>
</dbReference>
<gene>
    <name evidence="3" type="primary">Mo01079</name>
    <name evidence="3" type="ORF">E5Q_01079</name>
</gene>
<proteinExistence type="predicted"/>
<comment type="caution">
    <text evidence="3">The sequence shown here is derived from an EMBL/GenBank/DDBJ whole genome shotgun (WGS) entry which is preliminary data.</text>
</comment>
<feature type="region of interest" description="Disordered" evidence="1">
    <location>
        <begin position="935"/>
        <end position="972"/>
    </location>
</feature>
<evidence type="ECO:0000313" key="4">
    <source>
        <dbReference type="Proteomes" id="UP000009131"/>
    </source>
</evidence>
<dbReference type="EMBL" id="BABT02000034">
    <property type="protein sequence ID" value="GAA94427.1"/>
    <property type="molecule type" value="Genomic_DNA"/>
</dbReference>
<evidence type="ECO:0000259" key="2">
    <source>
        <dbReference type="Pfam" id="PF08457"/>
    </source>
</evidence>
<dbReference type="AlphaFoldDB" id="G7DV17"/>
<sequence length="972" mass="111797">MAPSASLTAPEDPMTLRTGSAGLENFTRLSKDQLALISRIVTEAAQASPHGQSTTFGKLLDAYHTVLSRLGYGKREKEAETEIYSALLKLGLRPGADWIAKWQGVLSHIEQLGLRDSQGEHDQPIAPKRQLATPRTNATSNLERAISELSVGQSSHRGRMRYVSSGDEEPPPAAASRIARDSPIPAKLRSITHLASRKVSSDSDGLAVPSLSSRMLAPLARSTTGMTKDAAAEAAQIKHQAVLHDRRLVLSRGLTIWRDRLERVHAITGTADQCSRRFALQHVLRHWHVATWQQQCLKDVADRLRLTLDCHLRARTMQNMLNVYRHRIEARHAQMLDRKCDKLVRARNRKLATSIFVQWLARAAAEQSATDVVLRFARRTFECWQKRAVQQQSLRTRFLKLQHRQDRQLRSAVLSRWRRRTELAIRCSDFARDNVYDIMLRTFLHWRRLKTDALVCQRVHRLALAGNSIRKWRSSLAAIDAGNSEAAELRRLNDMRIIARLLRYWQLRMKEVQILEFAEVKLQANALWLWHARIVENEINSKESIAVLQSNKTNRLRTRALDTWIARRQAIRGSEQVANAKYAFGLLQSVLRQWSQARIFRIAQQSQASRVHAGSIKRRYLQVWRLHLQRRRQNSLLARKQLVDLSFAFDVWRAAARRAIHDHHRIALVQADSCHRRLHTTISIWLERVIGARTREEAVDATRETAVVRQALSRWREKSARLKDRERLASSYRDVAAEGNRKRLFKIWLMKTRRKQESRRALRVRFLGTMQSKTAAIFRHWYILAKARRLQEPAALLLQAREEALLDSAFKAWAGKTQVLPALEFAKHHTKRHAFRLWHERLPLQAALNEAVGWRHQRIAASVLGIWRTKRMDRSAARAAQRFRSFAITPAPKIMPNIESARTDVLPSFSHKLRQASDLFTDHSNPSRRLALRRLARSASTSSASSETSIESHLPRARSYLTLTSTPRTRRP</sequence>